<protein>
    <submittedName>
        <fullName evidence="1">Uncharacterized protein</fullName>
    </submittedName>
</protein>
<proteinExistence type="predicted"/>
<organism evidence="1 2">
    <name type="scientific">Neonectria magnoliae</name>
    <dbReference type="NCBI Taxonomy" id="2732573"/>
    <lineage>
        <taxon>Eukaryota</taxon>
        <taxon>Fungi</taxon>
        <taxon>Dikarya</taxon>
        <taxon>Ascomycota</taxon>
        <taxon>Pezizomycotina</taxon>
        <taxon>Sordariomycetes</taxon>
        <taxon>Hypocreomycetidae</taxon>
        <taxon>Hypocreales</taxon>
        <taxon>Nectriaceae</taxon>
        <taxon>Neonectria</taxon>
    </lineage>
</organism>
<evidence type="ECO:0000313" key="2">
    <source>
        <dbReference type="Proteomes" id="UP001498421"/>
    </source>
</evidence>
<name>A0ABR1IA99_9HYPO</name>
<sequence>MTCQGHRDMPNITLSPKPECGADGVNGVIVGYDPDPQGLATCPQVLVVQRTLEKILDVSRYDAQTYLWPGAGRRLWKGVDTSESKNNFAKVYPLLEYAEGIPDFFVSSVSNDSSIGVYRQHANCRGTAPFETRLSIPDLKIDVCVEGDSNATPWKRNRDKQEHSERLWLNASGTFDSSLSRPERQFTQKCESTSRRGWFELPSYHNDYVAGPLLDVWPSQEELKRDFNDYRQWYSDSGVYPSNNEADGRSDIRWALPDKPKYDTWQKGDVPTSGPLMTAAMAMFGNTSAFHSVATADRDMYNETLRQICEQIRLPFSRYEFALYDGISHPCQFYDRSDSPPGIRSVLEQHFARFSDGNALTMALEVAAYFANEAVLTATATEYDSYGGRPIYSSPGSRITKPKKSIPGLVVISLLIFL</sequence>
<dbReference type="Proteomes" id="UP001498421">
    <property type="component" value="Unassembled WGS sequence"/>
</dbReference>
<gene>
    <name evidence="1" type="ORF">QQZ08_003019</name>
</gene>
<reference evidence="1 2" key="1">
    <citation type="journal article" date="2025" name="Microbiol. Resour. Announc.">
        <title>Draft genome sequences for Neonectria magnoliae and Neonectria punicea, canker pathogens of Liriodendron tulipifera and Acer saccharum in West Virginia.</title>
        <authorList>
            <person name="Petronek H.M."/>
            <person name="Kasson M.T."/>
            <person name="Metheny A.M."/>
            <person name="Stauder C.M."/>
            <person name="Lovett B."/>
            <person name="Lynch S.C."/>
            <person name="Garnas J.R."/>
            <person name="Kasson L.R."/>
            <person name="Stajich J.E."/>
        </authorList>
    </citation>
    <scope>NUCLEOTIDE SEQUENCE [LARGE SCALE GENOMIC DNA]</scope>
    <source>
        <strain evidence="1 2">NRRL 64651</strain>
    </source>
</reference>
<evidence type="ECO:0000313" key="1">
    <source>
        <dbReference type="EMBL" id="KAK7430500.1"/>
    </source>
</evidence>
<accession>A0ABR1IA99</accession>
<keyword evidence="2" id="KW-1185">Reference proteome</keyword>
<dbReference type="EMBL" id="JAZAVK010000019">
    <property type="protein sequence ID" value="KAK7430500.1"/>
    <property type="molecule type" value="Genomic_DNA"/>
</dbReference>
<comment type="caution">
    <text evidence="1">The sequence shown here is derived from an EMBL/GenBank/DDBJ whole genome shotgun (WGS) entry which is preliminary data.</text>
</comment>